<dbReference type="PANTHER" id="PTHR46797">
    <property type="entry name" value="HTH-TYPE TRANSCRIPTIONAL REGULATOR"/>
    <property type="match status" value="1"/>
</dbReference>
<dbReference type="GO" id="GO:0003700">
    <property type="term" value="F:DNA-binding transcription factor activity"/>
    <property type="evidence" value="ECO:0007669"/>
    <property type="project" value="TreeGrafter"/>
</dbReference>
<dbReference type="CDD" id="cd00093">
    <property type="entry name" value="HTH_XRE"/>
    <property type="match status" value="1"/>
</dbReference>
<dbReference type="HOGENOM" id="CLU_085376_4_0_5"/>
<evidence type="ECO:0000259" key="2">
    <source>
        <dbReference type="PROSITE" id="PS50943"/>
    </source>
</evidence>
<dbReference type="KEGG" id="pgv:SL003B_3430"/>
<dbReference type="eggNOG" id="COG1396">
    <property type="taxonomic scope" value="Bacteria"/>
</dbReference>
<dbReference type="Gene3D" id="1.10.260.40">
    <property type="entry name" value="lambda repressor-like DNA-binding domains"/>
    <property type="match status" value="1"/>
</dbReference>
<organism evidence="3 4">
    <name type="scientific">Polymorphum gilvum (strain LMG 25793 / CGMCC 1.9160 / SL003B-26A1)</name>
    <dbReference type="NCBI Taxonomy" id="991905"/>
    <lineage>
        <taxon>Bacteria</taxon>
        <taxon>Pseudomonadati</taxon>
        <taxon>Pseudomonadota</taxon>
        <taxon>Alphaproteobacteria</taxon>
        <taxon>Rhodobacterales</taxon>
        <taxon>Paracoccaceae</taxon>
        <taxon>Polymorphum</taxon>
    </lineage>
</organism>
<reference evidence="3 4" key="1">
    <citation type="journal article" date="2011" name="J. Bacteriol.">
        <title>Complete genome sequence of Polymorphum gilvum SL003B-26A1T, a crude oil-degrading bacterium from oil-polluted saline soil.</title>
        <authorList>
            <person name="Li S.G."/>
            <person name="Tang Y.Q."/>
            <person name="Nie Y."/>
            <person name="Cai M."/>
            <person name="Wu X.L."/>
        </authorList>
    </citation>
    <scope>NUCLEOTIDE SEQUENCE [LARGE SCALE GENOMIC DNA]</scope>
    <source>
        <strain evidence="4">LMG 25793 / CGMCC 1.9160 / SL003B-26A1</strain>
    </source>
</reference>
<protein>
    <submittedName>
        <fullName evidence="3">XRE family transcriptional regulator</fullName>
    </submittedName>
</protein>
<dbReference type="InterPro" id="IPR010982">
    <property type="entry name" value="Lambda_DNA-bd_dom_sf"/>
</dbReference>
<dbReference type="Pfam" id="PF13560">
    <property type="entry name" value="HTH_31"/>
    <property type="match status" value="1"/>
</dbReference>
<dbReference type="AlphaFoldDB" id="F2J017"/>
<dbReference type="CDD" id="cd02209">
    <property type="entry name" value="cupin_XRE_C"/>
    <property type="match status" value="1"/>
</dbReference>
<evidence type="ECO:0000313" key="3">
    <source>
        <dbReference type="EMBL" id="ADZ71852.1"/>
    </source>
</evidence>
<dbReference type="Proteomes" id="UP000008130">
    <property type="component" value="Chromosome"/>
</dbReference>
<dbReference type="PATRIC" id="fig|991905.3.peg.3539"/>
<dbReference type="SMART" id="SM00530">
    <property type="entry name" value="HTH_XRE"/>
    <property type="match status" value="1"/>
</dbReference>
<evidence type="ECO:0000313" key="4">
    <source>
        <dbReference type="Proteomes" id="UP000008130"/>
    </source>
</evidence>
<dbReference type="SUPFAM" id="SSF51182">
    <property type="entry name" value="RmlC-like cupins"/>
    <property type="match status" value="1"/>
</dbReference>
<dbReference type="PANTHER" id="PTHR46797:SF10">
    <property type="entry name" value="BLR1115 PROTEIN"/>
    <property type="match status" value="1"/>
</dbReference>
<feature type="domain" description="HTH cro/C1-type" evidence="2">
    <location>
        <begin position="36"/>
        <end position="90"/>
    </location>
</feature>
<gene>
    <name evidence="3" type="ordered locus">SL003B_3430</name>
</gene>
<dbReference type="EMBL" id="CP002568">
    <property type="protein sequence ID" value="ADZ71852.1"/>
    <property type="molecule type" value="Genomic_DNA"/>
</dbReference>
<dbReference type="InterPro" id="IPR014710">
    <property type="entry name" value="RmlC-like_jellyroll"/>
</dbReference>
<dbReference type="GO" id="GO:0003677">
    <property type="term" value="F:DNA binding"/>
    <property type="evidence" value="ECO:0007669"/>
    <property type="project" value="UniProtKB-KW"/>
</dbReference>
<keyword evidence="1" id="KW-0238">DNA-binding</keyword>
<keyword evidence="4" id="KW-1185">Reference proteome</keyword>
<accession>F2J017</accession>
<dbReference type="InterPro" id="IPR011051">
    <property type="entry name" value="RmlC_Cupin_sf"/>
</dbReference>
<name>F2J017_POLGS</name>
<dbReference type="InterPro" id="IPR050807">
    <property type="entry name" value="TransReg_Diox_bact_type"/>
</dbReference>
<sequence>MTIFHVREIIPNMKDPLPEPSPLDPAQLDRQIADRLKALRLQRGWSLDDLARLSGVSRASLSRLENAEVSASAATLGRLCAAHGMPLSRLMYLVEEGFAPLIRYSDQPLWRDPETGFRRRAVSPPAQALAGEVLEGSLPPATRISYERPPRPGLEHHLVLLDGALAVSLDGTRHTLSAGDCLRYQLFGSSLFETPEDAGARYLLFLV</sequence>
<evidence type="ECO:0000256" key="1">
    <source>
        <dbReference type="ARBA" id="ARBA00023125"/>
    </source>
</evidence>
<dbReference type="SUPFAM" id="SSF47413">
    <property type="entry name" value="lambda repressor-like DNA-binding domains"/>
    <property type="match status" value="1"/>
</dbReference>
<proteinExistence type="predicted"/>
<dbReference type="PROSITE" id="PS50943">
    <property type="entry name" value="HTH_CROC1"/>
    <property type="match status" value="1"/>
</dbReference>
<dbReference type="STRING" id="991905.SL003B_3430"/>
<dbReference type="GO" id="GO:0005829">
    <property type="term" value="C:cytosol"/>
    <property type="evidence" value="ECO:0007669"/>
    <property type="project" value="TreeGrafter"/>
</dbReference>
<dbReference type="Gene3D" id="2.60.120.10">
    <property type="entry name" value="Jelly Rolls"/>
    <property type="match status" value="1"/>
</dbReference>
<dbReference type="InterPro" id="IPR001387">
    <property type="entry name" value="Cro/C1-type_HTH"/>
</dbReference>